<gene>
    <name evidence="11" type="ORF">HMPREF9233_00497</name>
</gene>
<keyword evidence="4" id="KW-0997">Cell inner membrane</keyword>
<evidence type="ECO:0000256" key="9">
    <source>
        <dbReference type="SAM" id="MobiDB-lite"/>
    </source>
</evidence>
<feature type="transmembrane region" description="Helical" evidence="8">
    <location>
        <begin position="182"/>
        <end position="204"/>
    </location>
</feature>
<dbReference type="Pfam" id="PF00528">
    <property type="entry name" value="BPD_transp_1"/>
    <property type="match status" value="1"/>
</dbReference>
<evidence type="ECO:0000256" key="6">
    <source>
        <dbReference type="ARBA" id="ARBA00022989"/>
    </source>
</evidence>
<protein>
    <recommendedName>
        <fullName evidence="10">ABC transmembrane type-1 domain-containing protein</fullName>
    </recommendedName>
</protein>
<comment type="caution">
    <text evidence="11">The sequence shown here is derived from an EMBL/GenBank/DDBJ whole genome shotgun (WGS) entry which is preliminary data.</text>
</comment>
<feature type="transmembrane region" description="Helical" evidence="8">
    <location>
        <begin position="94"/>
        <end position="115"/>
    </location>
</feature>
<evidence type="ECO:0000256" key="5">
    <source>
        <dbReference type="ARBA" id="ARBA00022692"/>
    </source>
</evidence>
<dbReference type="SUPFAM" id="SSF161098">
    <property type="entry name" value="MetI-like"/>
    <property type="match status" value="2"/>
</dbReference>
<keyword evidence="12" id="KW-1185">Reference proteome</keyword>
<dbReference type="PANTHER" id="PTHR43357">
    <property type="entry name" value="INNER MEMBRANE ABC TRANSPORTER PERMEASE PROTEIN YDCV"/>
    <property type="match status" value="1"/>
</dbReference>
<dbReference type="PATRIC" id="fig|883066.3.peg.519"/>
<keyword evidence="2 8" id="KW-0813">Transport</keyword>
<dbReference type="CDD" id="cd06261">
    <property type="entry name" value="TM_PBP2"/>
    <property type="match status" value="2"/>
</dbReference>
<dbReference type="InterPro" id="IPR000515">
    <property type="entry name" value="MetI-like"/>
</dbReference>
<feature type="transmembrane region" description="Helical" evidence="8">
    <location>
        <begin position="332"/>
        <end position="353"/>
    </location>
</feature>
<reference evidence="11 12" key="1">
    <citation type="submission" date="2012-09" db="EMBL/GenBank/DDBJ databases">
        <title>The Genome Sequence of Actinobaculum massiliae ACS-171-V-COL2.</title>
        <authorList>
            <consortium name="The Broad Institute Genome Sequencing Platform"/>
            <person name="Earl A."/>
            <person name="Ward D."/>
            <person name="Feldgarden M."/>
            <person name="Gevers D."/>
            <person name="Saerens B."/>
            <person name="Vaneechoutte M."/>
            <person name="Walker B."/>
            <person name="Young S.K."/>
            <person name="Zeng Q."/>
            <person name="Gargeya S."/>
            <person name="Fitzgerald M."/>
            <person name="Haas B."/>
            <person name="Abouelleil A."/>
            <person name="Alvarado L."/>
            <person name="Arachchi H.M."/>
            <person name="Berlin A."/>
            <person name="Chapman S.B."/>
            <person name="Goldberg J."/>
            <person name="Griggs A."/>
            <person name="Gujja S."/>
            <person name="Hansen M."/>
            <person name="Howarth C."/>
            <person name="Imamovic A."/>
            <person name="Larimer J."/>
            <person name="McCowen C."/>
            <person name="Montmayeur A."/>
            <person name="Murphy C."/>
            <person name="Neiman D."/>
            <person name="Pearson M."/>
            <person name="Priest M."/>
            <person name="Roberts A."/>
            <person name="Saif S."/>
            <person name="Shea T."/>
            <person name="Sisk P."/>
            <person name="Sykes S."/>
            <person name="Wortman J."/>
            <person name="Nusbaum C."/>
            <person name="Birren B."/>
        </authorList>
    </citation>
    <scope>NUCLEOTIDE SEQUENCE [LARGE SCALE GENOMIC DNA]</scope>
    <source>
        <strain evidence="12">ACS-171-V-Col2</strain>
    </source>
</reference>
<dbReference type="HOGENOM" id="CLU_021838_5_2_11"/>
<dbReference type="PANTHER" id="PTHR43357:SF4">
    <property type="entry name" value="INNER MEMBRANE ABC TRANSPORTER PERMEASE PROTEIN YDCV"/>
    <property type="match status" value="1"/>
</dbReference>
<dbReference type="GO" id="GO:0055085">
    <property type="term" value="P:transmembrane transport"/>
    <property type="evidence" value="ECO:0007669"/>
    <property type="project" value="InterPro"/>
</dbReference>
<dbReference type="Gene3D" id="1.10.3720.10">
    <property type="entry name" value="MetI-like"/>
    <property type="match status" value="2"/>
</dbReference>
<evidence type="ECO:0000313" key="11">
    <source>
        <dbReference type="EMBL" id="EKU95710.1"/>
    </source>
</evidence>
<dbReference type="PROSITE" id="PS50928">
    <property type="entry name" value="ABC_TM1"/>
    <property type="match status" value="2"/>
</dbReference>
<feature type="transmembrane region" description="Helical" evidence="8">
    <location>
        <begin position="121"/>
        <end position="144"/>
    </location>
</feature>
<feature type="region of interest" description="Disordered" evidence="9">
    <location>
        <begin position="537"/>
        <end position="571"/>
    </location>
</feature>
<evidence type="ECO:0000256" key="3">
    <source>
        <dbReference type="ARBA" id="ARBA00022475"/>
    </source>
</evidence>
<name>K9F2L0_9ACTO</name>
<feature type="domain" description="ABC transmembrane type-1" evidence="10">
    <location>
        <begin position="56"/>
        <end position="253"/>
    </location>
</feature>
<dbReference type="Proteomes" id="UP000009888">
    <property type="component" value="Unassembled WGS sequence"/>
</dbReference>
<evidence type="ECO:0000256" key="2">
    <source>
        <dbReference type="ARBA" id="ARBA00022448"/>
    </source>
</evidence>
<dbReference type="eggNOG" id="COG1178">
    <property type="taxonomic scope" value="Bacteria"/>
</dbReference>
<feature type="transmembrane region" description="Helical" evidence="8">
    <location>
        <begin position="457"/>
        <end position="479"/>
    </location>
</feature>
<feature type="transmembrane region" description="Helical" evidence="8">
    <location>
        <begin position="55"/>
        <end position="82"/>
    </location>
</feature>
<feature type="compositionally biased region" description="Basic and acidic residues" evidence="9">
    <location>
        <begin position="561"/>
        <end position="571"/>
    </location>
</feature>
<feature type="compositionally biased region" description="Low complexity" evidence="9">
    <location>
        <begin position="537"/>
        <end position="555"/>
    </location>
</feature>
<dbReference type="STRING" id="202789.GCA_001457435_01637"/>
<comment type="similarity">
    <text evidence="8">Belongs to the binding-protein-dependent transport system permease family.</text>
</comment>
<keyword evidence="3" id="KW-1003">Cell membrane</keyword>
<feature type="transmembrane region" description="Helical" evidence="8">
    <location>
        <begin position="274"/>
        <end position="297"/>
    </location>
</feature>
<feature type="transmembrane region" description="Helical" evidence="8">
    <location>
        <begin position="232"/>
        <end position="253"/>
    </location>
</feature>
<feature type="transmembrane region" description="Helical" evidence="8">
    <location>
        <begin position="499"/>
        <end position="522"/>
    </location>
</feature>
<dbReference type="RefSeq" id="WP_007000714.1">
    <property type="nucleotide sequence ID" value="NZ_JH992955.1"/>
</dbReference>
<sequence length="571" mass="59507">MTRRWRTATLLAAALVPLAFLLIFFVWPVAAMLAKGIGAGEALTRVLASARTWNVLWHTVWMAGAGTALSVLLGVPGAYVLYRLRFPGRRAVRALSVVPFVLPTVVVGVAFRALLGDAGPYGFLGIDKTSWAVVLAMAFFNYAVVTRTVGSLWEGLPLHDDAARTLGASPARAFFTVTLPELAPAIVSSAAIVFLFCSTAYALVRTLGTPGFGTLETEIYTQTNTFLDLEAAAIYSALQLLVVLCAVAAAGYFRSRAPLAIARRPLRRPTRGAIPALVVTGATAVFLIAAPIASLAINSLRRGGQWTLDNYRELARSTAGGTTALDALGNSLWAAALATVVSVGAGVILAVVLSRRVFSRPGKLAQAGLEGLSLMPLGISAVTLGFGTFITLRLTLENTQILVPAVQAVVALPLVTRAMLPVLRSINPRLREASATLGAGPWRTLLNVDGRMALRSLGVAIGFGFAVALGEFGATSFLAAGQNQTLPLLIERLINRPGAGNYGMAMAASTVLGVVTGGIMALCDSLGGATPGVALATRPSHARSAPRASAERSAPLGSATAKERQSDDRAS</sequence>
<keyword evidence="7 8" id="KW-0472">Membrane</keyword>
<evidence type="ECO:0000313" key="12">
    <source>
        <dbReference type="Proteomes" id="UP000009888"/>
    </source>
</evidence>
<dbReference type="InterPro" id="IPR035906">
    <property type="entry name" value="MetI-like_sf"/>
</dbReference>
<organism evidence="11 12">
    <name type="scientific">Actinobaculum massiliense ACS-171-V-Col2</name>
    <dbReference type="NCBI Taxonomy" id="883066"/>
    <lineage>
        <taxon>Bacteria</taxon>
        <taxon>Bacillati</taxon>
        <taxon>Actinomycetota</taxon>
        <taxon>Actinomycetes</taxon>
        <taxon>Actinomycetales</taxon>
        <taxon>Actinomycetaceae</taxon>
        <taxon>Actinobaculum</taxon>
    </lineage>
</organism>
<evidence type="ECO:0000259" key="10">
    <source>
        <dbReference type="PROSITE" id="PS50928"/>
    </source>
</evidence>
<dbReference type="GO" id="GO:0005886">
    <property type="term" value="C:plasma membrane"/>
    <property type="evidence" value="ECO:0007669"/>
    <property type="project" value="UniProtKB-SubCell"/>
</dbReference>
<dbReference type="AlphaFoldDB" id="K9F2L0"/>
<comment type="subcellular location">
    <subcellularLocation>
        <location evidence="1">Cell inner membrane</location>
        <topology evidence="1">Multi-pass membrane protein</topology>
    </subcellularLocation>
    <subcellularLocation>
        <location evidence="8">Cell membrane</location>
        <topology evidence="8">Multi-pass membrane protein</topology>
    </subcellularLocation>
</comment>
<accession>K9F2L0</accession>
<evidence type="ECO:0000256" key="4">
    <source>
        <dbReference type="ARBA" id="ARBA00022519"/>
    </source>
</evidence>
<evidence type="ECO:0000256" key="1">
    <source>
        <dbReference type="ARBA" id="ARBA00004429"/>
    </source>
</evidence>
<proteinExistence type="inferred from homology"/>
<keyword evidence="5 8" id="KW-0812">Transmembrane</keyword>
<feature type="domain" description="ABC transmembrane type-1" evidence="10">
    <location>
        <begin position="328"/>
        <end position="523"/>
    </location>
</feature>
<evidence type="ECO:0000256" key="8">
    <source>
        <dbReference type="RuleBase" id="RU363032"/>
    </source>
</evidence>
<dbReference type="EMBL" id="AGWL01000002">
    <property type="protein sequence ID" value="EKU95710.1"/>
    <property type="molecule type" value="Genomic_DNA"/>
</dbReference>
<keyword evidence="6 8" id="KW-1133">Transmembrane helix</keyword>
<evidence type="ECO:0000256" key="7">
    <source>
        <dbReference type="ARBA" id="ARBA00023136"/>
    </source>
</evidence>
<feature type="transmembrane region" description="Helical" evidence="8">
    <location>
        <begin position="374"/>
        <end position="395"/>
    </location>
</feature>